<comment type="subcellular location">
    <subcellularLocation>
        <location evidence="8">Cytoplasm</location>
    </subcellularLocation>
    <subcellularLocation>
        <location evidence="8">Nucleus</location>
    </subcellularLocation>
</comment>
<dbReference type="GO" id="GO:0000055">
    <property type="term" value="P:ribosomal large subunit export from nucleus"/>
    <property type="evidence" value="ECO:0007669"/>
    <property type="project" value="TreeGrafter"/>
</dbReference>
<name>A0A5N5T8M0_9CRUS</name>
<gene>
    <name evidence="12" type="primary">Nmd3_0</name>
    <name evidence="12" type="ORF">Anas_03703</name>
</gene>
<evidence type="ECO:0000256" key="8">
    <source>
        <dbReference type="RuleBase" id="RU364108"/>
    </source>
</evidence>
<evidence type="ECO:0000256" key="7">
    <source>
        <dbReference type="ARBA" id="ARBA00023242"/>
    </source>
</evidence>
<keyword evidence="4 8" id="KW-0813">Transport</keyword>
<dbReference type="PANTHER" id="PTHR12746">
    <property type="entry name" value="NONSENSE-MEDIATED MRNA DECAY PROTEIN 3"/>
    <property type="match status" value="1"/>
</dbReference>
<comment type="similarity">
    <text evidence="2 8">Belongs to the NMD3 family.</text>
</comment>
<evidence type="ECO:0000256" key="4">
    <source>
        <dbReference type="ARBA" id="ARBA00022448"/>
    </source>
</evidence>
<dbReference type="GO" id="GO:0005737">
    <property type="term" value="C:cytoplasm"/>
    <property type="evidence" value="ECO:0007669"/>
    <property type="project" value="UniProtKB-SubCell"/>
</dbReference>
<proteinExistence type="inferred from homology"/>
<dbReference type="AlphaFoldDB" id="A0A5N5T8M0"/>
<dbReference type="GO" id="GO:0043023">
    <property type="term" value="F:ribosomal large subunit binding"/>
    <property type="evidence" value="ECO:0007669"/>
    <property type="project" value="InterPro"/>
</dbReference>
<dbReference type="InterPro" id="IPR048899">
    <property type="entry name" value="NMD_SH3"/>
</dbReference>
<dbReference type="Proteomes" id="UP000326759">
    <property type="component" value="Unassembled WGS sequence"/>
</dbReference>
<evidence type="ECO:0000256" key="6">
    <source>
        <dbReference type="ARBA" id="ARBA00022927"/>
    </source>
</evidence>
<comment type="function">
    <text evidence="1 8">Acts as an adapter for the XPO1/CRM1-mediated export of the 60S ribosomal subunit.</text>
</comment>
<organism evidence="12 13">
    <name type="scientific">Armadillidium nasatum</name>
    <dbReference type="NCBI Taxonomy" id="96803"/>
    <lineage>
        <taxon>Eukaryota</taxon>
        <taxon>Metazoa</taxon>
        <taxon>Ecdysozoa</taxon>
        <taxon>Arthropoda</taxon>
        <taxon>Crustacea</taxon>
        <taxon>Multicrustacea</taxon>
        <taxon>Malacostraca</taxon>
        <taxon>Eumalacostraca</taxon>
        <taxon>Peracarida</taxon>
        <taxon>Isopoda</taxon>
        <taxon>Oniscidea</taxon>
        <taxon>Crinocheta</taxon>
        <taxon>Armadillidiidae</taxon>
        <taxon>Armadillidium</taxon>
    </lineage>
</organism>
<protein>
    <recommendedName>
        <fullName evidence="3 8">60S ribosomal export protein NMD3</fullName>
    </recommendedName>
</protein>
<evidence type="ECO:0000313" key="13">
    <source>
        <dbReference type="Proteomes" id="UP000326759"/>
    </source>
</evidence>
<evidence type="ECO:0000256" key="5">
    <source>
        <dbReference type="ARBA" id="ARBA00022490"/>
    </source>
</evidence>
<dbReference type="OrthoDB" id="203821at2759"/>
<dbReference type="GO" id="GO:0015031">
    <property type="term" value="P:protein transport"/>
    <property type="evidence" value="ECO:0007669"/>
    <property type="project" value="UniProtKB-KW"/>
</dbReference>
<feature type="domain" description="60S ribosomal export protein NMD3 SH3" evidence="11">
    <location>
        <begin position="246"/>
        <end position="293"/>
    </location>
</feature>
<evidence type="ECO:0000259" key="9">
    <source>
        <dbReference type="Pfam" id="PF04981"/>
    </source>
</evidence>
<evidence type="ECO:0000256" key="2">
    <source>
        <dbReference type="ARBA" id="ARBA00009794"/>
    </source>
</evidence>
<keyword evidence="6 8" id="KW-0653">Protein transport</keyword>
<accession>A0A5N5T8M0</accession>
<dbReference type="InterPro" id="IPR039768">
    <property type="entry name" value="Nmd3"/>
</dbReference>
<keyword evidence="5 8" id="KW-0963">Cytoplasm</keyword>
<dbReference type="Pfam" id="PF21193">
    <property type="entry name" value="NMD_SH3"/>
    <property type="match status" value="1"/>
</dbReference>
<evidence type="ECO:0000256" key="1">
    <source>
        <dbReference type="ARBA" id="ARBA00002269"/>
    </source>
</evidence>
<evidence type="ECO:0000259" key="10">
    <source>
        <dbReference type="Pfam" id="PF21192"/>
    </source>
</evidence>
<dbReference type="PANTHER" id="PTHR12746:SF2">
    <property type="entry name" value="60S RIBOSOMAL EXPORT PROTEIN NMD3"/>
    <property type="match status" value="1"/>
</dbReference>
<evidence type="ECO:0000313" key="12">
    <source>
        <dbReference type="EMBL" id="KAB7501405.1"/>
    </source>
</evidence>
<sequence>MESMTVKQSIGKILCCECGTPIDPNPSNQCIGCIRTKVDITEDIPKSAPLCFCRGCERYLDPPSCWLKAALESRELLRLCLKKVKGLNQVRLVNAGFLWTEEHSKRIKVKLTVEKEIHSGAVLQQQFVIEFIIQHQLCDECHRVEAKDYWNSLIQLRQKTDHKRTFYYLEQLIAKHRVHTQTSNIKAAHGGMDFYFGSEQASNKMLDFLTSVVPCKWTKSKKLKSHDIHSNTYNYKITYSVEIVPICKDSVVCLPAKLSHQLGGISQLCIVLRVTNNIFLIDPSTAQVAEVSNALYWRSPFNAVCSSKKLTEFIVIDINEADVKHFKGQGQVSKKHKVVELWVQRAEELGVGNPVFCLSHLGNVVRHGDSVLGYDLKNSNVNDSNMEKLPDLPDVIIVKKIFGDRATRNRKRKWKLRHLGIDDDISSQNRDYIDFLEDLEEDPTIRANINIYRNEDKV</sequence>
<feature type="domain" description="60S ribosomal export protein NMD3 OB-fold" evidence="10">
    <location>
        <begin position="310"/>
        <end position="400"/>
    </location>
</feature>
<evidence type="ECO:0000256" key="3">
    <source>
        <dbReference type="ARBA" id="ARBA00017035"/>
    </source>
</evidence>
<reference evidence="12 13" key="1">
    <citation type="journal article" date="2019" name="PLoS Biol.">
        <title>Sex chromosomes control vertical transmission of feminizing Wolbachia symbionts in an isopod.</title>
        <authorList>
            <person name="Becking T."/>
            <person name="Chebbi M.A."/>
            <person name="Giraud I."/>
            <person name="Moumen B."/>
            <person name="Laverre T."/>
            <person name="Caubet Y."/>
            <person name="Peccoud J."/>
            <person name="Gilbert C."/>
            <person name="Cordaux R."/>
        </authorList>
    </citation>
    <scope>NUCLEOTIDE SEQUENCE [LARGE SCALE GENOMIC DNA]</scope>
    <source>
        <strain evidence="12">ANa2</strain>
        <tissue evidence="12">Whole body excluding digestive tract and cuticle</tissue>
    </source>
</reference>
<keyword evidence="13" id="KW-1185">Reference proteome</keyword>
<dbReference type="GO" id="GO:0005634">
    <property type="term" value="C:nucleus"/>
    <property type="evidence" value="ECO:0007669"/>
    <property type="project" value="UniProtKB-SubCell"/>
</dbReference>
<dbReference type="EMBL" id="SEYY01010751">
    <property type="protein sequence ID" value="KAB7501405.1"/>
    <property type="molecule type" value="Genomic_DNA"/>
</dbReference>
<dbReference type="Pfam" id="PF04981">
    <property type="entry name" value="NMD3"/>
    <property type="match status" value="1"/>
</dbReference>
<dbReference type="Pfam" id="PF21192">
    <property type="entry name" value="OB_NMD3"/>
    <property type="match status" value="1"/>
</dbReference>
<dbReference type="InterPro" id="IPR048898">
    <property type="entry name" value="OB_NMD3"/>
</dbReference>
<feature type="domain" description="Nmd3 N-terminal" evidence="9">
    <location>
        <begin position="15"/>
        <end position="243"/>
    </location>
</feature>
<evidence type="ECO:0000259" key="11">
    <source>
        <dbReference type="Pfam" id="PF21193"/>
    </source>
</evidence>
<dbReference type="InterPro" id="IPR007064">
    <property type="entry name" value="Nmd3_N"/>
</dbReference>
<keyword evidence="7 8" id="KW-0539">Nucleus</keyword>
<comment type="caution">
    <text evidence="12">The sequence shown here is derived from an EMBL/GenBank/DDBJ whole genome shotgun (WGS) entry which is preliminary data.</text>
</comment>